<evidence type="ECO:0000313" key="7">
    <source>
        <dbReference type="Proteomes" id="UP000001070"/>
    </source>
</evidence>
<evidence type="ECO:0000256" key="3">
    <source>
        <dbReference type="ARBA" id="ARBA00023163"/>
    </source>
</evidence>
<keyword evidence="7" id="KW-1185">Reference proteome</keyword>
<dbReference type="Pfam" id="PF00010">
    <property type="entry name" value="HLH"/>
    <property type="match status" value="1"/>
</dbReference>
<dbReference type="FunFam" id="4.10.280.10:FF:000015">
    <property type="entry name" value="T-cell acute lymphocytic leukemia 1"/>
    <property type="match status" value="1"/>
</dbReference>
<gene>
    <name evidence="6" type="primary">Dgri\GH24106</name>
    <name evidence="6" type="ORF">Dgri_GH24106</name>
</gene>
<feature type="region of interest" description="Disordered" evidence="4">
    <location>
        <begin position="1"/>
        <end position="52"/>
    </location>
</feature>
<dbReference type="OMA" id="KCERTDG"/>
<dbReference type="InterPro" id="IPR036638">
    <property type="entry name" value="HLH_DNA-bd_sf"/>
</dbReference>
<dbReference type="OrthoDB" id="10069510at2759"/>
<dbReference type="PANTHER" id="PTHR13864:SF15">
    <property type="entry name" value="T-CELL ACUTE LYMPHOCYTIC LEUKEMIA PROTEIN 1 HOMOLOG-RELATED"/>
    <property type="match status" value="1"/>
</dbReference>
<dbReference type="InterPro" id="IPR011598">
    <property type="entry name" value="bHLH_dom"/>
</dbReference>
<evidence type="ECO:0000313" key="6">
    <source>
        <dbReference type="EMBL" id="EDV92331.1"/>
    </source>
</evidence>
<evidence type="ECO:0000256" key="4">
    <source>
        <dbReference type="SAM" id="MobiDB-lite"/>
    </source>
</evidence>
<dbReference type="GO" id="GO:0046983">
    <property type="term" value="F:protein dimerization activity"/>
    <property type="evidence" value="ECO:0007669"/>
    <property type="project" value="InterPro"/>
</dbReference>
<accession>B4JNN8</accession>
<keyword evidence="3" id="KW-0804">Transcription</keyword>
<dbReference type="PROSITE" id="PS50888">
    <property type="entry name" value="BHLH"/>
    <property type="match status" value="1"/>
</dbReference>
<name>B4JNN8_DROGR</name>
<feature type="compositionally biased region" description="Polar residues" evidence="4">
    <location>
        <begin position="106"/>
        <end position="116"/>
    </location>
</feature>
<dbReference type="PANTHER" id="PTHR13864">
    <property type="entry name" value="T-CELL ACUTE LYMPHOCYTIC LEUKEMIA/STEM CELL LEUKEMIA-RELATED"/>
    <property type="match status" value="1"/>
</dbReference>
<evidence type="ECO:0000256" key="2">
    <source>
        <dbReference type="ARBA" id="ARBA00023125"/>
    </source>
</evidence>
<feature type="compositionally biased region" description="Gly residues" evidence="4">
    <location>
        <begin position="138"/>
        <end position="148"/>
    </location>
</feature>
<evidence type="ECO:0000259" key="5">
    <source>
        <dbReference type="PROSITE" id="PS50888"/>
    </source>
</evidence>
<dbReference type="InParanoid" id="B4JNN8"/>
<organism evidence="7">
    <name type="scientific">Drosophila grimshawi</name>
    <name type="common">Hawaiian fruit fly</name>
    <name type="synonym">Idiomyia grimshawi</name>
    <dbReference type="NCBI Taxonomy" id="7222"/>
    <lineage>
        <taxon>Eukaryota</taxon>
        <taxon>Metazoa</taxon>
        <taxon>Ecdysozoa</taxon>
        <taxon>Arthropoda</taxon>
        <taxon>Hexapoda</taxon>
        <taxon>Insecta</taxon>
        <taxon>Pterygota</taxon>
        <taxon>Neoptera</taxon>
        <taxon>Endopterygota</taxon>
        <taxon>Diptera</taxon>
        <taxon>Brachycera</taxon>
        <taxon>Muscomorpha</taxon>
        <taxon>Ephydroidea</taxon>
        <taxon>Drosophilidae</taxon>
        <taxon>Drosophila</taxon>
        <taxon>Hawaiian Drosophila</taxon>
    </lineage>
</organism>
<protein>
    <submittedName>
        <fullName evidence="6">GH24106</fullName>
    </submittedName>
</protein>
<feature type="compositionally biased region" description="Low complexity" evidence="4">
    <location>
        <begin position="38"/>
        <end position="47"/>
    </location>
</feature>
<dbReference type="SMR" id="B4JNN8"/>
<feature type="domain" description="BHLH" evidence="5">
    <location>
        <begin position="168"/>
        <end position="220"/>
    </location>
</feature>
<dbReference type="HOGENOM" id="CLU_059637_0_0_1"/>
<reference evidence="6 7" key="1">
    <citation type="journal article" date="2007" name="Nature">
        <title>Evolution of genes and genomes on the Drosophila phylogeny.</title>
        <authorList>
            <consortium name="Drosophila 12 Genomes Consortium"/>
            <person name="Clark A.G."/>
            <person name="Eisen M.B."/>
            <person name="Smith D.R."/>
            <person name="Bergman C.M."/>
            <person name="Oliver B."/>
            <person name="Markow T.A."/>
            <person name="Kaufman T.C."/>
            <person name="Kellis M."/>
            <person name="Gelbart W."/>
            <person name="Iyer V.N."/>
            <person name="Pollard D.A."/>
            <person name="Sackton T.B."/>
            <person name="Larracuente A.M."/>
            <person name="Singh N.D."/>
            <person name="Abad J.P."/>
            <person name="Abt D.N."/>
            <person name="Adryan B."/>
            <person name="Aguade M."/>
            <person name="Akashi H."/>
            <person name="Anderson W.W."/>
            <person name="Aquadro C.F."/>
            <person name="Ardell D.H."/>
            <person name="Arguello R."/>
            <person name="Artieri C.G."/>
            <person name="Barbash D.A."/>
            <person name="Barker D."/>
            <person name="Barsanti P."/>
            <person name="Batterham P."/>
            <person name="Batzoglou S."/>
            <person name="Begun D."/>
            <person name="Bhutkar A."/>
            <person name="Blanco E."/>
            <person name="Bosak S.A."/>
            <person name="Bradley R.K."/>
            <person name="Brand A.D."/>
            <person name="Brent M.R."/>
            <person name="Brooks A.N."/>
            <person name="Brown R.H."/>
            <person name="Butlin R.K."/>
            <person name="Caggese C."/>
            <person name="Calvi B.R."/>
            <person name="Bernardo de Carvalho A."/>
            <person name="Caspi A."/>
            <person name="Castrezana S."/>
            <person name="Celniker S.E."/>
            <person name="Chang J.L."/>
            <person name="Chapple C."/>
            <person name="Chatterji S."/>
            <person name="Chinwalla A."/>
            <person name="Civetta A."/>
            <person name="Clifton S.W."/>
            <person name="Comeron J.M."/>
            <person name="Costello J.C."/>
            <person name="Coyne J.A."/>
            <person name="Daub J."/>
            <person name="David R.G."/>
            <person name="Delcher A.L."/>
            <person name="Delehaunty K."/>
            <person name="Do C.B."/>
            <person name="Ebling H."/>
            <person name="Edwards K."/>
            <person name="Eickbush T."/>
            <person name="Evans J.D."/>
            <person name="Filipski A."/>
            <person name="Findeiss S."/>
            <person name="Freyhult E."/>
            <person name="Fulton L."/>
            <person name="Fulton R."/>
            <person name="Garcia A.C."/>
            <person name="Gardiner A."/>
            <person name="Garfield D.A."/>
            <person name="Garvin B.E."/>
            <person name="Gibson G."/>
            <person name="Gilbert D."/>
            <person name="Gnerre S."/>
            <person name="Godfrey J."/>
            <person name="Good R."/>
            <person name="Gotea V."/>
            <person name="Gravely B."/>
            <person name="Greenberg A.J."/>
            <person name="Griffiths-Jones S."/>
            <person name="Gross S."/>
            <person name="Guigo R."/>
            <person name="Gustafson E.A."/>
            <person name="Haerty W."/>
            <person name="Hahn M.W."/>
            <person name="Halligan D.L."/>
            <person name="Halpern A.L."/>
            <person name="Halter G.M."/>
            <person name="Han M.V."/>
            <person name="Heger A."/>
            <person name="Hillier L."/>
            <person name="Hinrichs A.S."/>
            <person name="Holmes I."/>
            <person name="Hoskins R.A."/>
            <person name="Hubisz M.J."/>
            <person name="Hultmark D."/>
            <person name="Huntley M.A."/>
            <person name="Jaffe D.B."/>
            <person name="Jagadeeshan S."/>
            <person name="Jeck W.R."/>
            <person name="Johnson J."/>
            <person name="Jones C.D."/>
            <person name="Jordan W.C."/>
            <person name="Karpen G.H."/>
            <person name="Kataoka E."/>
            <person name="Keightley P.D."/>
            <person name="Kheradpour P."/>
            <person name="Kirkness E.F."/>
            <person name="Koerich L.B."/>
            <person name="Kristiansen K."/>
            <person name="Kudrna D."/>
            <person name="Kulathinal R.J."/>
            <person name="Kumar S."/>
            <person name="Kwok R."/>
            <person name="Lander E."/>
            <person name="Langley C.H."/>
            <person name="Lapoint R."/>
            <person name="Lazzaro B.P."/>
            <person name="Lee S.J."/>
            <person name="Levesque L."/>
            <person name="Li R."/>
            <person name="Lin C.F."/>
            <person name="Lin M.F."/>
            <person name="Lindblad-Toh K."/>
            <person name="Llopart A."/>
            <person name="Long M."/>
            <person name="Low L."/>
            <person name="Lozovsky E."/>
            <person name="Lu J."/>
            <person name="Luo M."/>
            <person name="Machado C.A."/>
            <person name="Makalowski W."/>
            <person name="Marzo M."/>
            <person name="Matsuda M."/>
            <person name="Matzkin L."/>
            <person name="McAllister B."/>
            <person name="McBride C.S."/>
            <person name="McKernan B."/>
            <person name="McKernan K."/>
            <person name="Mendez-Lago M."/>
            <person name="Minx P."/>
            <person name="Mollenhauer M.U."/>
            <person name="Montooth K."/>
            <person name="Mount S.M."/>
            <person name="Mu X."/>
            <person name="Myers E."/>
            <person name="Negre B."/>
            <person name="Newfeld S."/>
            <person name="Nielsen R."/>
            <person name="Noor M.A."/>
            <person name="O'Grady P."/>
            <person name="Pachter L."/>
            <person name="Papaceit M."/>
            <person name="Parisi M.J."/>
            <person name="Parisi M."/>
            <person name="Parts L."/>
            <person name="Pedersen J.S."/>
            <person name="Pesole G."/>
            <person name="Phillippy A.M."/>
            <person name="Ponting C.P."/>
            <person name="Pop M."/>
            <person name="Porcelli D."/>
            <person name="Powell J.R."/>
            <person name="Prohaska S."/>
            <person name="Pruitt K."/>
            <person name="Puig M."/>
            <person name="Quesneville H."/>
            <person name="Ram K.R."/>
            <person name="Rand D."/>
            <person name="Rasmussen M.D."/>
            <person name="Reed L.K."/>
            <person name="Reenan R."/>
            <person name="Reily A."/>
            <person name="Remington K.A."/>
            <person name="Rieger T.T."/>
            <person name="Ritchie M.G."/>
            <person name="Robin C."/>
            <person name="Rogers Y.H."/>
            <person name="Rohde C."/>
            <person name="Rozas J."/>
            <person name="Rubenfield M.J."/>
            <person name="Ruiz A."/>
            <person name="Russo S."/>
            <person name="Salzberg S.L."/>
            <person name="Sanchez-Gracia A."/>
            <person name="Saranga D.J."/>
            <person name="Sato H."/>
            <person name="Schaeffer S.W."/>
            <person name="Schatz M.C."/>
            <person name="Schlenke T."/>
            <person name="Schwartz R."/>
            <person name="Segarra C."/>
            <person name="Singh R.S."/>
            <person name="Sirot L."/>
            <person name="Sirota M."/>
            <person name="Sisneros N.B."/>
            <person name="Smith C.D."/>
            <person name="Smith T.F."/>
            <person name="Spieth J."/>
            <person name="Stage D.E."/>
            <person name="Stark A."/>
            <person name="Stephan W."/>
            <person name="Strausberg R.L."/>
            <person name="Strempel S."/>
            <person name="Sturgill D."/>
            <person name="Sutton G."/>
            <person name="Sutton G.G."/>
            <person name="Tao W."/>
            <person name="Teichmann S."/>
            <person name="Tobari Y.N."/>
            <person name="Tomimura Y."/>
            <person name="Tsolas J.M."/>
            <person name="Valente V.L."/>
            <person name="Venter E."/>
            <person name="Venter J.C."/>
            <person name="Vicario S."/>
            <person name="Vieira F.G."/>
            <person name="Vilella A.J."/>
            <person name="Villasante A."/>
            <person name="Walenz B."/>
            <person name="Wang J."/>
            <person name="Wasserman M."/>
            <person name="Watts T."/>
            <person name="Wilson D."/>
            <person name="Wilson R.K."/>
            <person name="Wing R.A."/>
            <person name="Wolfner M.F."/>
            <person name="Wong A."/>
            <person name="Wong G.K."/>
            <person name="Wu C.I."/>
            <person name="Wu G."/>
            <person name="Yamamoto D."/>
            <person name="Yang H.P."/>
            <person name="Yang S.P."/>
            <person name="Yorke J.A."/>
            <person name="Yoshida K."/>
            <person name="Zdobnov E."/>
            <person name="Zhang P."/>
            <person name="Zhang Y."/>
            <person name="Zimin A.V."/>
            <person name="Baldwin J."/>
            <person name="Abdouelleil A."/>
            <person name="Abdulkadir J."/>
            <person name="Abebe A."/>
            <person name="Abera B."/>
            <person name="Abreu J."/>
            <person name="Acer S.C."/>
            <person name="Aftuck L."/>
            <person name="Alexander A."/>
            <person name="An P."/>
            <person name="Anderson E."/>
            <person name="Anderson S."/>
            <person name="Arachi H."/>
            <person name="Azer M."/>
            <person name="Bachantsang P."/>
            <person name="Barry A."/>
            <person name="Bayul T."/>
            <person name="Berlin A."/>
            <person name="Bessette D."/>
            <person name="Bloom T."/>
            <person name="Blye J."/>
            <person name="Boguslavskiy L."/>
            <person name="Bonnet C."/>
            <person name="Boukhgalter B."/>
            <person name="Bourzgui I."/>
            <person name="Brown A."/>
            <person name="Cahill P."/>
            <person name="Channer S."/>
            <person name="Cheshatsang Y."/>
            <person name="Chuda L."/>
            <person name="Citroen M."/>
            <person name="Collymore A."/>
            <person name="Cooke P."/>
            <person name="Costello M."/>
            <person name="D'Aco K."/>
            <person name="Daza R."/>
            <person name="De Haan G."/>
            <person name="DeGray S."/>
            <person name="DeMaso C."/>
            <person name="Dhargay N."/>
            <person name="Dooley K."/>
            <person name="Dooley E."/>
            <person name="Doricent M."/>
            <person name="Dorje P."/>
            <person name="Dorjee K."/>
            <person name="Dupes A."/>
            <person name="Elong R."/>
            <person name="Falk J."/>
            <person name="Farina A."/>
            <person name="Faro S."/>
            <person name="Ferguson D."/>
            <person name="Fisher S."/>
            <person name="Foley C.D."/>
            <person name="Franke A."/>
            <person name="Friedrich D."/>
            <person name="Gadbois L."/>
            <person name="Gearin G."/>
            <person name="Gearin C.R."/>
            <person name="Giannoukos G."/>
            <person name="Goode T."/>
            <person name="Graham J."/>
            <person name="Grandbois E."/>
            <person name="Grewal S."/>
            <person name="Gyaltsen K."/>
            <person name="Hafez N."/>
            <person name="Hagos B."/>
            <person name="Hall J."/>
            <person name="Henson C."/>
            <person name="Hollinger A."/>
            <person name="Honan T."/>
            <person name="Huard M.D."/>
            <person name="Hughes L."/>
            <person name="Hurhula B."/>
            <person name="Husby M.E."/>
            <person name="Kamat A."/>
            <person name="Kanga B."/>
            <person name="Kashin S."/>
            <person name="Khazanovich D."/>
            <person name="Kisner P."/>
            <person name="Lance K."/>
            <person name="Lara M."/>
            <person name="Lee W."/>
            <person name="Lennon N."/>
            <person name="Letendre F."/>
            <person name="LeVine R."/>
            <person name="Lipovsky A."/>
            <person name="Liu X."/>
            <person name="Liu J."/>
            <person name="Liu S."/>
            <person name="Lokyitsang T."/>
            <person name="Lokyitsang Y."/>
            <person name="Lubonja R."/>
            <person name="Lui A."/>
            <person name="MacDonald P."/>
            <person name="Magnisalis V."/>
            <person name="Maru K."/>
            <person name="Matthews C."/>
            <person name="McCusker W."/>
            <person name="McDonough S."/>
            <person name="Mehta T."/>
            <person name="Meldrim J."/>
            <person name="Meneus L."/>
            <person name="Mihai O."/>
            <person name="Mihalev A."/>
            <person name="Mihova T."/>
            <person name="Mittelman R."/>
            <person name="Mlenga V."/>
            <person name="Montmayeur A."/>
            <person name="Mulrain L."/>
            <person name="Navidi A."/>
            <person name="Naylor J."/>
            <person name="Negash T."/>
            <person name="Nguyen T."/>
            <person name="Nguyen N."/>
            <person name="Nicol R."/>
            <person name="Norbu C."/>
            <person name="Norbu N."/>
            <person name="Novod N."/>
            <person name="O'Neill B."/>
            <person name="Osman S."/>
            <person name="Markiewicz E."/>
            <person name="Oyono O.L."/>
            <person name="Patti C."/>
            <person name="Phunkhang P."/>
            <person name="Pierre F."/>
            <person name="Priest M."/>
            <person name="Raghuraman S."/>
            <person name="Rege F."/>
            <person name="Reyes R."/>
            <person name="Rise C."/>
            <person name="Rogov P."/>
            <person name="Ross K."/>
            <person name="Ryan E."/>
            <person name="Settipalli S."/>
            <person name="Shea T."/>
            <person name="Sherpa N."/>
            <person name="Shi L."/>
            <person name="Shih D."/>
            <person name="Sparrow T."/>
            <person name="Spaulding J."/>
            <person name="Stalker J."/>
            <person name="Stange-Thomann N."/>
            <person name="Stavropoulos S."/>
            <person name="Stone C."/>
            <person name="Strader C."/>
            <person name="Tesfaye S."/>
            <person name="Thomson T."/>
            <person name="Thoulutsang Y."/>
            <person name="Thoulutsang D."/>
            <person name="Topham K."/>
            <person name="Topping I."/>
            <person name="Tsamla T."/>
            <person name="Vassiliev H."/>
            <person name="Vo A."/>
            <person name="Wangchuk T."/>
            <person name="Wangdi T."/>
            <person name="Weiand M."/>
            <person name="Wilkinson J."/>
            <person name="Wilson A."/>
            <person name="Yadav S."/>
            <person name="Young G."/>
            <person name="Yu Q."/>
            <person name="Zembek L."/>
            <person name="Zhong D."/>
            <person name="Zimmer A."/>
            <person name="Zwirko Z."/>
            <person name="Jaffe D.B."/>
            <person name="Alvarez P."/>
            <person name="Brockman W."/>
            <person name="Butler J."/>
            <person name="Chin C."/>
            <person name="Gnerre S."/>
            <person name="Grabherr M."/>
            <person name="Kleber M."/>
            <person name="Mauceli E."/>
            <person name="MacCallum I."/>
        </authorList>
    </citation>
    <scope>NUCLEOTIDE SEQUENCE [LARGE SCALE GENOMIC DNA]</scope>
    <source>
        <strain evidence="7">Tucson 15287-2541.00</strain>
    </source>
</reference>
<dbReference type="GO" id="GO:0000981">
    <property type="term" value="F:DNA-binding transcription factor activity, RNA polymerase II-specific"/>
    <property type="evidence" value="ECO:0007669"/>
    <property type="project" value="InterPro"/>
</dbReference>
<feature type="compositionally biased region" description="Gly residues" evidence="4">
    <location>
        <begin position="158"/>
        <end position="167"/>
    </location>
</feature>
<keyword evidence="1" id="KW-0805">Transcription regulation</keyword>
<sequence length="385" mass="40948">MAWLPSSCNGADNADDRSSASHSSSSSSGNGGRREENNNNNSNNTNNVGARQPPALLRHATPYVQPKTESISDGDGDLSDFSTLNDTEEDEDELRDYIVLNGSQADANRSLSNSPRSGCGHNLFANGQLGPPSNGNGNATGNGIGNGNGSSSSSNAGSGTGLGGTGGVRKVFTNTRERWRQQNVSGAFAELRKLVPTHPPDKKLSKNEILRSAIKYIKLLTGILEWQQLERHASTPDEPNNNDNRVANGHVGDALRHIKCERLDRVDSSQQQHQQRGNDLLMIAPGAHIKTEQSQLPSYEETTPSSIKATTVATPAVLLPIPIPAIAPGSVPPPLPAIVTVPGVPVALKPATASRITARRRHRTTAEAPTSADLTHNPSHKRRKP</sequence>
<dbReference type="SUPFAM" id="SSF47459">
    <property type="entry name" value="HLH, helix-loop-helix DNA-binding domain"/>
    <property type="match status" value="1"/>
</dbReference>
<dbReference type="Proteomes" id="UP000001070">
    <property type="component" value="Unassembled WGS sequence"/>
</dbReference>
<feature type="region of interest" description="Disordered" evidence="4">
    <location>
        <begin position="106"/>
        <end position="169"/>
    </location>
</feature>
<dbReference type="SMART" id="SM00353">
    <property type="entry name" value="HLH"/>
    <property type="match status" value="1"/>
</dbReference>
<proteinExistence type="predicted"/>
<dbReference type="InterPro" id="IPR040238">
    <property type="entry name" value="TAL-like"/>
</dbReference>
<keyword evidence="2" id="KW-0238">DNA-binding</keyword>
<dbReference type="EMBL" id="CH916371">
    <property type="protein sequence ID" value="EDV92331.1"/>
    <property type="molecule type" value="Genomic_DNA"/>
</dbReference>
<feature type="region of interest" description="Disordered" evidence="4">
    <location>
        <begin position="352"/>
        <end position="385"/>
    </location>
</feature>
<dbReference type="eggNOG" id="KOG4029">
    <property type="taxonomic scope" value="Eukaryota"/>
</dbReference>
<dbReference type="GO" id="GO:0000978">
    <property type="term" value="F:RNA polymerase II cis-regulatory region sequence-specific DNA binding"/>
    <property type="evidence" value="ECO:0007669"/>
    <property type="project" value="TreeGrafter"/>
</dbReference>
<dbReference type="PhylomeDB" id="B4JNN8"/>
<evidence type="ECO:0000256" key="1">
    <source>
        <dbReference type="ARBA" id="ARBA00023015"/>
    </source>
</evidence>
<dbReference type="CDD" id="cd19708">
    <property type="entry name" value="bHLH_TS_dHLH3B_like"/>
    <property type="match status" value="1"/>
</dbReference>
<dbReference type="STRING" id="7222.B4JNN8"/>
<feature type="region of interest" description="Disordered" evidence="4">
    <location>
        <begin position="66"/>
        <end position="90"/>
    </location>
</feature>
<dbReference type="Gene3D" id="4.10.280.10">
    <property type="entry name" value="Helix-loop-helix DNA-binding domain"/>
    <property type="match status" value="1"/>
</dbReference>
<dbReference type="AlphaFoldDB" id="B4JNN8"/>